<keyword evidence="1" id="KW-0472">Membrane</keyword>
<evidence type="ECO:0000256" key="1">
    <source>
        <dbReference type="SAM" id="Phobius"/>
    </source>
</evidence>
<dbReference type="HOGENOM" id="CLU_061269_1_0_1"/>
<keyword evidence="4" id="KW-1185">Reference proteome</keyword>
<accession>T1K5C0</accession>
<evidence type="ECO:0008006" key="5">
    <source>
        <dbReference type="Google" id="ProtNLM"/>
    </source>
</evidence>
<reference evidence="3" key="2">
    <citation type="submission" date="2015-06" db="UniProtKB">
        <authorList>
            <consortium name="EnsemblMetazoa"/>
        </authorList>
    </citation>
    <scope>IDENTIFICATION</scope>
</reference>
<sequence length="344" mass="38627">MFVLNLQKMISFFVFLVLLIDITQSHNNCNDGCLTKTYCLSADGSDVCSNNNLVQVKFSVNELLQYKDYLNITLIGSQIEPADTRTISLQFYTNTPVVTYSCTKSSLGSTSASIVQNGNTYTIGSSYYFENSLLCSWIMSKDDLSWPTYNGRKIDLITDSSYKLVLNSDSLNHLIARDTSQLPIYQMQFLKCCNQIHGTQDYQLIVKQADYSTTFYLYEVDSTAVNNVAVSLSSSDNRSLTINCNLGYNSITGTLRTDSNTESISGQLYSKYVDNYRCAWSQPFTIKSSYKPFETKNRVFDLKIVADNIVVYTESDVSLKGLASSVTANSILTMITVLFTFLIR</sequence>
<evidence type="ECO:0000313" key="4">
    <source>
        <dbReference type="Proteomes" id="UP000015104"/>
    </source>
</evidence>
<reference evidence="4" key="1">
    <citation type="submission" date="2011-08" db="EMBL/GenBank/DDBJ databases">
        <authorList>
            <person name="Rombauts S."/>
        </authorList>
    </citation>
    <scope>NUCLEOTIDE SEQUENCE</scope>
    <source>
        <strain evidence="4">London</strain>
    </source>
</reference>
<protein>
    <recommendedName>
        <fullName evidence="5">CUB domain-containing protein</fullName>
    </recommendedName>
</protein>
<keyword evidence="1" id="KW-0812">Transmembrane</keyword>
<name>T1K5C0_TETUR</name>
<organism evidence="3 4">
    <name type="scientific">Tetranychus urticae</name>
    <name type="common">Two-spotted spider mite</name>
    <dbReference type="NCBI Taxonomy" id="32264"/>
    <lineage>
        <taxon>Eukaryota</taxon>
        <taxon>Metazoa</taxon>
        <taxon>Ecdysozoa</taxon>
        <taxon>Arthropoda</taxon>
        <taxon>Chelicerata</taxon>
        <taxon>Arachnida</taxon>
        <taxon>Acari</taxon>
        <taxon>Acariformes</taxon>
        <taxon>Trombidiformes</taxon>
        <taxon>Prostigmata</taxon>
        <taxon>Eleutherengona</taxon>
        <taxon>Raphignathae</taxon>
        <taxon>Tetranychoidea</taxon>
        <taxon>Tetranychidae</taxon>
        <taxon>Tetranychus</taxon>
    </lineage>
</organism>
<dbReference type="EnsemblMetazoa" id="tetur05g05730.1">
    <property type="protein sequence ID" value="tetur05g05730.1"/>
    <property type="gene ID" value="tetur05g05730"/>
</dbReference>
<keyword evidence="1" id="KW-1133">Transmembrane helix</keyword>
<feature type="signal peptide" evidence="2">
    <location>
        <begin position="1"/>
        <end position="25"/>
    </location>
</feature>
<evidence type="ECO:0000256" key="2">
    <source>
        <dbReference type="SAM" id="SignalP"/>
    </source>
</evidence>
<feature type="chain" id="PRO_5004580317" description="CUB domain-containing protein" evidence="2">
    <location>
        <begin position="26"/>
        <end position="344"/>
    </location>
</feature>
<keyword evidence="2" id="KW-0732">Signal</keyword>
<feature type="transmembrane region" description="Helical" evidence="1">
    <location>
        <begin position="322"/>
        <end position="343"/>
    </location>
</feature>
<dbReference type="EMBL" id="CAEY01001585">
    <property type="status" value="NOT_ANNOTATED_CDS"/>
    <property type="molecule type" value="Genomic_DNA"/>
</dbReference>
<dbReference type="Proteomes" id="UP000015104">
    <property type="component" value="Unassembled WGS sequence"/>
</dbReference>
<dbReference type="AlphaFoldDB" id="T1K5C0"/>
<proteinExistence type="predicted"/>
<evidence type="ECO:0000313" key="3">
    <source>
        <dbReference type="EnsemblMetazoa" id="tetur05g05730.1"/>
    </source>
</evidence>